<dbReference type="Proteomes" id="UP000095131">
    <property type="component" value="Unassembled WGS sequence"/>
</dbReference>
<protein>
    <recommendedName>
        <fullName evidence="3">Helix-turn-helix domain-containing protein</fullName>
    </recommendedName>
</protein>
<reference evidence="1 2" key="1">
    <citation type="submission" date="2016-08" db="EMBL/GenBank/DDBJ databases">
        <title>Genome sequencing of Vibrio scophthalmi strain FP3289, an isolated from Paralichthys olivaceus.</title>
        <authorList>
            <person name="Han H.-J."/>
        </authorList>
    </citation>
    <scope>NUCLEOTIDE SEQUENCE [LARGE SCALE GENOMIC DNA]</scope>
    <source>
        <strain evidence="1 2">FP3289</strain>
    </source>
</reference>
<gene>
    <name evidence="1" type="ORF">VSF3289_03240</name>
</gene>
<comment type="caution">
    <text evidence="1">The sequence shown here is derived from an EMBL/GenBank/DDBJ whole genome shotgun (WGS) entry which is preliminary data.</text>
</comment>
<organism evidence="1 2">
    <name type="scientific">Vibrio scophthalmi</name>
    <dbReference type="NCBI Taxonomy" id="45658"/>
    <lineage>
        <taxon>Bacteria</taxon>
        <taxon>Pseudomonadati</taxon>
        <taxon>Pseudomonadota</taxon>
        <taxon>Gammaproteobacteria</taxon>
        <taxon>Vibrionales</taxon>
        <taxon>Vibrionaceae</taxon>
        <taxon>Vibrio</taxon>
    </lineage>
</organism>
<evidence type="ECO:0000313" key="1">
    <source>
        <dbReference type="EMBL" id="ODS09719.1"/>
    </source>
</evidence>
<evidence type="ECO:0000313" key="2">
    <source>
        <dbReference type="Proteomes" id="UP000095131"/>
    </source>
</evidence>
<dbReference type="OrthoDB" id="6119938at2"/>
<proteinExistence type="predicted"/>
<dbReference type="PATRIC" id="fig|45658.8.peg.3187"/>
<accession>A0A1E3WIW1</accession>
<dbReference type="RefSeq" id="WP_069447429.1">
    <property type="nucleotide sequence ID" value="NZ_MDCJ01000004.1"/>
</dbReference>
<dbReference type="EMBL" id="MDCJ01000004">
    <property type="protein sequence ID" value="ODS09719.1"/>
    <property type="molecule type" value="Genomic_DNA"/>
</dbReference>
<dbReference type="AlphaFoldDB" id="A0A1E3WIW1"/>
<name>A0A1E3WIW1_9VIBR</name>
<evidence type="ECO:0008006" key="3">
    <source>
        <dbReference type="Google" id="ProtNLM"/>
    </source>
</evidence>
<sequence length="75" mass="8709">MNKTKPEHFLCTISELSKMLGFDRRTIETRLYTNRVTRHTENNGVPLYVVRDAVEAVYRTQFMNQGAACLSRNTN</sequence>